<evidence type="ECO:0000313" key="1">
    <source>
        <dbReference type="EMBL" id="BAM44951.1"/>
    </source>
</evidence>
<dbReference type="GeneID" id="14517130"/>
<proteinExistence type="predicted"/>
<dbReference type="RefSeq" id="YP_006742216.1">
    <property type="nucleotide sequence ID" value="NC_018086.1"/>
</dbReference>
<dbReference type="Proteomes" id="UP000006172">
    <property type="component" value="Segment"/>
</dbReference>
<keyword evidence="2" id="KW-1185">Reference proteome</keyword>
<protein>
    <submittedName>
        <fullName evidence="1">Uncharacterized protein</fullName>
    </submittedName>
</protein>
<evidence type="ECO:0000313" key="2">
    <source>
        <dbReference type="Proteomes" id="UP000006172"/>
    </source>
</evidence>
<sequence length="60" mass="7297">MDKKEKQLQALERALNMDLKDLPTKKLEWYFELLRDPFPLLKSDLLNVIRKDIFNYRTSI</sequence>
<name>K0IV31_9CAUD</name>
<reference evidence="1 2" key="1">
    <citation type="journal article" date="2012" name="J. Virol.">
        <title>Complete Genome Sequence of Bacteriophage BC-611 Specifically Infecting Enterococcus faecalis Strain NP-10011.</title>
        <authorList>
            <person name="Horiuchi T."/>
            <person name="Sakka M."/>
            <person name="Hayashi A."/>
            <person name="Shimada T."/>
            <person name="Kimura T."/>
            <person name="Sakka K."/>
        </authorList>
    </citation>
    <scope>NUCLEOTIDE SEQUENCE [LARGE SCALE GENOMIC DNA]</scope>
</reference>
<accession>K0IV31</accession>
<dbReference type="EMBL" id="AB712291">
    <property type="protein sequence ID" value="BAM44951.1"/>
    <property type="molecule type" value="Genomic_DNA"/>
</dbReference>
<organism evidence="1 2">
    <name type="scientific">Enterococcus phage BC611</name>
    <dbReference type="NCBI Taxonomy" id="1173135"/>
    <lineage>
        <taxon>Viruses</taxon>
        <taxon>Duplodnaviria</taxon>
        <taxon>Heunggongvirae</taxon>
        <taxon>Uroviricota</taxon>
        <taxon>Caudoviricetes</taxon>
        <taxon>Saphexavirus</taxon>
        <taxon>Saphexavirus BC611</taxon>
    </lineage>
</organism>
<dbReference type="KEGG" id="vg:14517130"/>